<evidence type="ECO:0000256" key="3">
    <source>
        <dbReference type="ARBA" id="ARBA00022989"/>
    </source>
</evidence>
<reference evidence="7 8" key="1">
    <citation type="submission" date="2019-07" db="EMBL/GenBank/DDBJ databases">
        <title>Full genome sequence of Luteimonas sp. Gr-4.</title>
        <authorList>
            <person name="Im W.-T."/>
        </authorList>
    </citation>
    <scope>NUCLEOTIDE SEQUENCE [LARGE SCALE GENOMIC DNA]</scope>
    <source>
        <strain evidence="7 8">Gr-4</strain>
    </source>
</reference>
<feature type="transmembrane region" description="Helical" evidence="5">
    <location>
        <begin position="205"/>
        <end position="238"/>
    </location>
</feature>
<evidence type="ECO:0000256" key="2">
    <source>
        <dbReference type="ARBA" id="ARBA00022692"/>
    </source>
</evidence>
<evidence type="ECO:0000313" key="8">
    <source>
        <dbReference type="Proteomes" id="UP000316584"/>
    </source>
</evidence>
<evidence type="ECO:0000313" key="7">
    <source>
        <dbReference type="EMBL" id="QDW65930.1"/>
    </source>
</evidence>
<organism evidence="7 8">
    <name type="scientific">Luteimonas granuli</name>
    <dbReference type="NCBI Taxonomy" id="1176533"/>
    <lineage>
        <taxon>Bacteria</taxon>
        <taxon>Pseudomonadati</taxon>
        <taxon>Pseudomonadota</taxon>
        <taxon>Gammaproteobacteria</taxon>
        <taxon>Lysobacterales</taxon>
        <taxon>Lysobacteraceae</taxon>
        <taxon>Luteimonas</taxon>
    </lineage>
</organism>
<evidence type="ECO:0000256" key="5">
    <source>
        <dbReference type="SAM" id="Phobius"/>
    </source>
</evidence>
<proteinExistence type="predicted"/>
<dbReference type="InterPro" id="IPR051533">
    <property type="entry name" value="WaaL-like"/>
</dbReference>
<keyword evidence="7" id="KW-0436">Ligase</keyword>
<feature type="transmembrane region" description="Helical" evidence="5">
    <location>
        <begin position="309"/>
        <end position="332"/>
    </location>
</feature>
<keyword evidence="8" id="KW-1185">Reference proteome</keyword>
<name>A0A518N1Y6_9GAMM</name>
<evidence type="ECO:0000259" key="6">
    <source>
        <dbReference type="Pfam" id="PF04932"/>
    </source>
</evidence>
<dbReference type="Pfam" id="PF04932">
    <property type="entry name" value="Wzy_C"/>
    <property type="match status" value="1"/>
</dbReference>
<feature type="transmembrane region" description="Helical" evidence="5">
    <location>
        <begin position="179"/>
        <end position="199"/>
    </location>
</feature>
<dbReference type="GO" id="GO:0016020">
    <property type="term" value="C:membrane"/>
    <property type="evidence" value="ECO:0007669"/>
    <property type="project" value="UniProtKB-SubCell"/>
</dbReference>
<accession>A0A518N1Y6</accession>
<feature type="transmembrane region" description="Helical" evidence="5">
    <location>
        <begin position="20"/>
        <end position="38"/>
    </location>
</feature>
<keyword evidence="2 5" id="KW-0812">Transmembrane</keyword>
<feature type="transmembrane region" description="Helical" evidence="5">
    <location>
        <begin position="152"/>
        <end position="172"/>
    </location>
</feature>
<evidence type="ECO:0000256" key="4">
    <source>
        <dbReference type="ARBA" id="ARBA00023136"/>
    </source>
</evidence>
<dbReference type="PANTHER" id="PTHR37422:SF13">
    <property type="entry name" value="LIPOPOLYSACCHARIDE BIOSYNTHESIS PROTEIN PA4999-RELATED"/>
    <property type="match status" value="1"/>
</dbReference>
<dbReference type="Proteomes" id="UP000316584">
    <property type="component" value="Chromosome"/>
</dbReference>
<dbReference type="OrthoDB" id="871774at2"/>
<protein>
    <submittedName>
        <fullName evidence="7">O-antigen ligase family protein</fullName>
    </submittedName>
</protein>
<keyword evidence="4 5" id="KW-0472">Membrane</keyword>
<feature type="transmembrane region" description="Helical" evidence="5">
    <location>
        <begin position="352"/>
        <end position="371"/>
    </location>
</feature>
<dbReference type="GO" id="GO:0016874">
    <property type="term" value="F:ligase activity"/>
    <property type="evidence" value="ECO:0007669"/>
    <property type="project" value="UniProtKB-KW"/>
</dbReference>
<dbReference type="AlphaFoldDB" id="A0A518N1Y6"/>
<dbReference type="PANTHER" id="PTHR37422">
    <property type="entry name" value="TEICHURONIC ACID BIOSYNTHESIS PROTEIN TUAE"/>
    <property type="match status" value="1"/>
</dbReference>
<evidence type="ECO:0000256" key="1">
    <source>
        <dbReference type="ARBA" id="ARBA00004141"/>
    </source>
</evidence>
<dbReference type="InterPro" id="IPR007016">
    <property type="entry name" value="O-antigen_ligase-rel_domated"/>
</dbReference>
<sequence length="440" mass="46854">MFWAYALPIVLLPNTLHLPADVGMATSLALLACATIFGSRDPPGFPRTSYLLPPLTGLFLALLLGYVIAQWHDASTAGADLVQAKYAIIYPLLYLAYRHCGLDPGATRNLIVLALVVAAAAGLEAVFQGLQFDLREFSDQQRATGPFGEVTAANRAGVFFAIFLPMLAALALQPGCRRTVRLLALSGSLILVAAILFTFSRQSYLIAVLGILLLLIHRGVPKAVLALVLIAGAGAILLPESALQRMEETRQVGMGGAQAFDGSTASRLELWRGSLAMLADHPAGVGLGRFGDHIGEYTGFPGKDAHNGFVLMLAECGPFGLAMMLWLVWRLLALTHRLRATARSLAWPEAHALAVGSTVAVVCMAAGNLFGSPFFSALVMNSFWVLCGLVERYGTALACAAKPRAPDARPGHLTGIEPRFPLAARALPGFRAAHHARSRE</sequence>
<dbReference type="EMBL" id="CP042218">
    <property type="protein sequence ID" value="QDW65930.1"/>
    <property type="molecule type" value="Genomic_DNA"/>
</dbReference>
<dbReference type="KEGG" id="lug:FPZ22_02665"/>
<dbReference type="RefSeq" id="WP_144890000.1">
    <property type="nucleotide sequence ID" value="NZ_CP042218.1"/>
</dbReference>
<comment type="subcellular location">
    <subcellularLocation>
        <location evidence="1">Membrane</location>
        <topology evidence="1">Multi-pass membrane protein</topology>
    </subcellularLocation>
</comment>
<feature type="transmembrane region" description="Helical" evidence="5">
    <location>
        <begin position="81"/>
        <end position="97"/>
    </location>
</feature>
<gene>
    <name evidence="7" type="ORF">FPZ22_02665</name>
</gene>
<feature type="transmembrane region" description="Helical" evidence="5">
    <location>
        <begin position="50"/>
        <end position="69"/>
    </location>
</feature>
<feature type="domain" description="O-antigen ligase-related" evidence="6">
    <location>
        <begin position="188"/>
        <end position="324"/>
    </location>
</feature>
<keyword evidence="3 5" id="KW-1133">Transmembrane helix</keyword>
<feature type="transmembrane region" description="Helical" evidence="5">
    <location>
        <begin position="109"/>
        <end position="132"/>
    </location>
</feature>